<dbReference type="Pfam" id="PF00595">
    <property type="entry name" value="PDZ"/>
    <property type="match status" value="1"/>
</dbReference>
<name>A0A318TZL7_9BACL</name>
<evidence type="ECO:0000259" key="7">
    <source>
        <dbReference type="PROSITE" id="PS50106"/>
    </source>
</evidence>
<evidence type="ECO:0000256" key="4">
    <source>
        <dbReference type="ARBA" id="ARBA00022801"/>
    </source>
</evidence>
<dbReference type="Pfam" id="PF03572">
    <property type="entry name" value="Peptidase_S41"/>
    <property type="match status" value="1"/>
</dbReference>
<dbReference type="InterPro" id="IPR036034">
    <property type="entry name" value="PDZ_sf"/>
</dbReference>
<keyword evidence="5" id="KW-0720">Serine protease</keyword>
<dbReference type="Gene3D" id="3.90.226.10">
    <property type="entry name" value="2-enoyl-CoA Hydratase, Chain A, domain 1"/>
    <property type="match status" value="1"/>
</dbReference>
<evidence type="ECO:0000256" key="2">
    <source>
        <dbReference type="ARBA" id="ARBA00022670"/>
    </source>
</evidence>
<sequence length="455" mass="49770">MKKYLSLLLSIMLLLLLPLQTFAATLDEVKTIIRNDYVGNINGNLESAKTIEEAINMLDPYSDYFSKDEYDSYMNTINNSSSGLGIVIQKHEKGILVTELVNANSSTKSNFQVGDIITEVNGLSTTAMSVEEVQALFLNEENTMVELKILKSNGATVTQTVQLCSSTLPNVNTKLLYENVGYISLNSFSEDGAQLVANAYTKLLNQGATSFIVDLQNNGGGYVLTAERLIGMFPGALYAYKMQSSTSNVLVNAKQQGILFPAKTRLLVNRYSASASEMTAAALLDQHAAILYGEQTFGKGTMQSFYYFPDGSVLKLTIAEFFGPKGTVVKDTGIKPNIVTATNPLYTAHYDQITENLDTYKQLPSLSNVPTTKTFTINFNKEIASQLDSKDVEIVQLGGTAIAASTEVSGKQLIIKPTSPLQKGREYMVIIKPTIKDKNGKPMIKGYYLKVAVQK</sequence>
<dbReference type="SUPFAM" id="SSF50156">
    <property type="entry name" value="PDZ domain-like"/>
    <property type="match status" value="1"/>
</dbReference>
<evidence type="ECO:0000256" key="6">
    <source>
        <dbReference type="SAM" id="SignalP"/>
    </source>
</evidence>
<dbReference type="SUPFAM" id="SSF52096">
    <property type="entry name" value="ClpP/crotonase"/>
    <property type="match status" value="1"/>
</dbReference>
<proteinExistence type="inferred from homology"/>
<dbReference type="GO" id="GO:0008236">
    <property type="term" value="F:serine-type peptidase activity"/>
    <property type="evidence" value="ECO:0007669"/>
    <property type="project" value="UniProtKB-KW"/>
</dbReference>
<keyword evidence="3 6" id="KW-0732">Signal</keyword>
<evidence type="ECO:0000256" key="1">
    <source>
        <dbReference type="ARBA" id="ARBA00009179"/>
    </source>
</evidence>
<dbReference type="Gene3D" id="2.60.40.1220">
    <property type="match status" value="1"/>
</dbReference>
<feature type="domain" description="PDZ" evidence="7">
    <location>
        <begin position="74"/>
        <end position="137"/>
    </location>
</feature>
<organism evidence="8 9">
    <name type="scientific">Ureibacillus chungkukjangi</name>
    <dbReference type="NCBI Taxonomy" id="1202712"/>
    <lineage>
        <taxon>Bacteria</taxon>
        <taxon>Bacillati</taxon>
        <taxon>Bacillota</taxon>
        <taxon>Bacilli</taxon>
        <taxon>Bacillales</taxon>
        <taxon>Caryophanaceae</taxon>
        <taxon>Ureibacillus</taxon>
    </lineage>
</organism>
<dbReference type="InterPro" id="IPR005151">
    <property type="entry name" value="Tail-specific_protease"/>
</dbReference>
<accession>A0A318TZL7</accession>
<dbReference type="RefSeq" id="WP_107932602.1">
    <property type="nucleotide sequence ID" value="NZ_PYWJ01000003.1"/>
</dbReference>
<comment type="caution">
    <text evidence="8">The sequence shown here is derived from an EMBL/GenBank/DDBJ whole genome shotgun (WGS) entry which is preliminary data.</text>
</comment>
<feature type="signal peptide" evidence="6">
    <location>
        <begin position="1"/>
        <end position="23"/>
    </location>
</feature>
<gene>
    <name evidence="8" type="ORF">BJ095_104103</name>
</gene>
<dbReference type="InterPro" id="IPR029045">
    <property type="entry name" value="ClpP/crotonase-like_dom_sf"/>
</dbReference>
<protein>
    <submittedName>
        <fullName evidence="8">Carboxyl-terminal processing protease</fullName>
    </submittedName>
</protein>
<evidence type="ECO:0000313" key="8">
    <source>
        <dbReference type="EMBL" id="PYF07595.1"/>
    </source>
</evidence>
<keyword evidence="4" id="KW-0378">Hydrolase</keyword>
<evidence type="ECO:0000256" key="3">
    <source>
        <dbReference type="ARBA" id="ARBA00022729"/>
    </source>
</evidence>
<dbReference type="GO" id="GO:0004175">
    <property type="term" value="F:endopeptidase activity"/>
    <property type="evidence" value="ECO:0007669"/>
    <property type="project" value="TreeGrafter"/>
</dbReference>
<evidence type="ECO:0000256" key="5">
    <source>
        <dbReference type="ARBA" id="ARBA00022825"/>
    </source>
</evidence>
<dbReference type="PROSITE" id="PS50106">
    <property type="entry name" value="PDZ"/>
    <property type="match status" value="1"/>
</dbReference>
<keyword evidence="2 8" id="KW-0645">Protease</keyword>
<dbReference type="EMBL" id="QJTJ01000004">
    <property type="protein sequence ID" value="PYF07595.1"/>
    <property type="molecule type" value="Genomic_DNA"/>
</dbReference>
<reference evidence="8 9" key="1">
    <citation type="submission" date="2018-06" db="EMBL/GenBank/DDBJ databases">
        <title>Genomic Encyclopedia of Archaeal and Bacterial Type Strains, Phase II (KMG-II): from individual species to whole genera.</title>
        <authorList>
            <person name="Goeker M."/>
        </authorList>
    </citation>
    <scope>NUCLEOTIDE SEQUENCE [LARGE SCALE GENOMIC DNA]</scope>
    <source>
        <strain evidence="8 9">KACC 16626</strain>
    </source>
</reference>
<dbReference type="AlphaFoldDB" id="A0A318TZL7"/>
<dbReference type="Gene3D" id="3.30.750.44">
    <property type="match status" value="1"/>
</dbReference>
<dbReference type="SMART" id="SM00228">
    <property type="entry name" value="PDZ"/>
    <property type="match status" value="1"/>
</dbReference>
<keyword evidence="9" id="KW-1185">Reference proteome</keyword>
<dbReference type="InterPro" id="IPR004447">
    <property type="entry name" value="Peptidase_S41A"/>
</dbReference>
<feature type="chain" id="PRO_5016266753" evidence="6">
    <location>
        <begin position="24"/>
        <end position="455"/>
    </location>
</feature>
<dbReference type="CDD" id="cd07560">
    <property type="entry name" value="Peptidase_S41_CPP"/>
    <property type="match status" value="1"/>
</dbReference>
<dbReference type="InterPro" id="IPR032812">
    <property type="entry name" value="SbsA_Ig"/>
</dbReference>
<dbReference type="Gene3D" id="2.30.42.10">
    <property type="match status" value="1"/>
</dbReference>
<dbReference type="PANTHER" id="PTHR32060">
    <property type="entry name" value="TAIL-SPECIFIC PROTEASE"/>
    <property type="match status" value="1"/>
</dbReference>
<dbReference type="GO" id="GO:0006508">
    <property type="term" value="P:proteolysis"/>
    <property type="evidence" value="ECO:0007669"/>
    <property type="project" value="UniProtKB-KW"/>
</dbReference>
<dbReference type="SMART" id="SM00245">
    <property type="entry name" value="TSPc"/>
    <property type="match status" value="1"/>
</dbReference>
<dbReference type="InterPro" id="IPR014755">
    <property type="entry name" value="Cu-Rt/internalin_Ig-like"/>
</dbReference>
<dbReference type="PANTHER" id="PTHR32060:SF22">
    <property type="entry name" value="CARBOXYL-TERMINAL-PROCESSING PEPTIDASE 3, CHLOROPLASTIC"/>
    <property type="match status" value="1"/>
</dbReference>
<evidence type="ECO:0000313" key="9">
    <source>
        <dbReference type="Proteomes" id="UP000247416"/>
    </source>
</evidence>
<dbReference type="OrthoDB" id="9812068at2"/>
<comment type="similarity">
    <text evidence="1">Belongs to the peptidase S41A family.</text>
</comment>
<dbReference type="InterPro" id="IPR001478">
    <property type="entry name" value="PDZ"/>
</dbReference>
<dbReference type="Proteomes" id="UP000247416">
    <property type="component" value="Unassembled WGS sequence"/>
</dbReference>
<dbReference type="Pfam" id="PF13205">
    <property type="entry name" value="Big_5"/>
    <property type="match status" value="1"/>
</dbReference>